<protein>
    <submittedName>
        <fullName evidence="2">2OG-Fe(II) oxygenase</fullName>
    </submittedName>
</protein>
<dbReference type="InterPro" id="IPR044862">
    <property type="entry name" value="Pro_4_hyd_alph_FE2OG_OXY"/>
</dbReference>
<evidence type="ECO:0000313" key="2">
    <source>
        <dbReference type="EMBL" id="MDR9894240.1"/>
    </source>
</evidence>
<keyword evidence="3" id="KW-1185">Reference proteome</keyword>
<name>A0AAP5I848_9CYAN</name>
<evidence type="ECO:0000259" key="1">
    <source>
        <dbReference type="Pfam" id="PF13640"/>
    </source>
</evidence>
<feature type="domain" description="Prolyl 4-hydroxylase alpha subunit Fe(2+) 2OG dioxygenase" evidence="1">
    <location>
        <begin position="115"/>
        <end position="208"/>
    </location>
</feature>
<dbReference type="EMBL" id="JAALHA020000002">
    <property type="protein sequence ID" value="MDR9894240.1"/>
    <property type="molecule type" value="Genomic_DNA"/>
</dbReference>
<dbReference type="AlphaFoldDB" id="A0AAP5I848"/>
<accession>A0AAP5I848</accession>
<dbReference type="Proteomes" id="UP000667802">
    <property type="component" value="Unassembled WGS sequence"/>
</dbReference>
<organism evidence="2 3">
    <name type="scientific">Aetokthonos hydrillicola Thurmond2011</name>
    <dbReference type="NCBI Taxonomy" id="2712845"/>
    <lineage>
        <taxon>Bacteria</taxon>
        <taxon>Bacillati</taxon>
        <taxon>Cyanobacteriota</taxon>
        <taxon>Cyanophyceae</taxon>
        <taxon>Nostocales</taxon>
        <taxon>Hapalosiphonaceae</taxon>
        <taxon>Aetokthonos</taxon>
    </lineage>
</organism>
<evidence type="ECO:0000313" key="3">
    <source>
        <dbReference type="Proteomes" id="UP000667802"/>
    </source>
</evidence>
<gene>
    <name evidence="2" type="ORF">G7B40_006595</name>
</gene>
<sequence>MPCVINPDIYKEVETFSQLFATATPFPHVVIDNFLDESLANALINDFPKNSSMHRSHHYLFTNKHELPFWSSISESFHLLHQELLSNQFRSFVSSVSGEDLFMDSQFYGDLHQGTDQGFLNMHTDFSLHPLRDNWVHRLNVMIYLNKNWQQEYGGYLRLRAGLNGESQDISPAFNRCIFMLSNDTTYHGYSRLNLPENVTRKCIVVNFYKEEPVDKVPPRRLTKWDSQEQGFIFKEQFTELYNSLTSLKNRLLRVK</sequence>
<dbReference type="Gene3D" id="2.60.120.620">
    <property type="entry name" value="q2cbj1_9rhob like domain"/>
    <property type="match status" value="1"/>
</dbReference>
<dbReference type="Pfam" id="PF13640">
    <property type="entry name" value="2OG-FeII_Oxy_3"/>
    <property type="match status" value="1"/>
</dbReference>
<dbReference type="RefSeq" id="WP_208346185.1">
    <property type="nucleotide sequence ID" value="NZ_CAWQFN010000005.1"/>
</dbReference>
<proteinExistence type="predicted"/>
<comment type="caution">
    <text evidence="2">The sequence shown here is derived from an EMBL/GenBank/DDBJ whole genome shotgun (WGS) entry which is preliminary data.</text>
</comment>
<reference evidence="3" key="1">
    <citation type="journal article" date="2021" name="Science">
        <title>Hunting the eagle killer: A cyanobacterial neurotoxin causes vacuolar myelinopathy.</title>
        <authorList>
            <person name="Breinlinger S."/>
            <person name="Phillips T.J."/>
            <person name="Haram B.N."/>
            <person name="Mares J."/>
            <person name="Martinez Yerena J.A."/>
            <person name="Hrouzek P."/>
            <person name="Sobotka R."/>
            <person name="Henderson W.M."/>
            <person name="Schmieder P."/>
            <person name="Williams S.M."/>
            <person name="Lauderdale J.D."/>
            <person name="Wilde H.D."/>
            <person name="Gerrin W."/>
            <person name="Kust A."/>
            <person name="Washington J.W."/>
            <person name="Wagner C."/>
            <person name="Geier B."/>
            <person name="Liebeke M."/>
            <person name="Enke H."/>
            <person name="Niedermeyer T.H.J."/>
            <person name="Wilde S.B."/>
        </authorList>
    </citation>
    <scope>NUCLEOTIDE SEQUENCE [LARGE SCALE GENOMIC DNA]</scope>
    <source>
        <strain evidence="3">Thurmond2011</strain>
    </source>
</reference>